<dbReference type="InterPro" id="IPR050445">
    <property type="entry name" value="Bact_polysacc_biosynth/exp"/>
</dbReference>
<dbReference type="GO" id="GO:0004715">
    <property type="term" value="F:non-membrane spanning protein tyrosine kinase activity"/>
    <property type="evidence" value="ECO:0007669"/>
    <property type="project" value="UniProtKB-EC"/>
</dbReference>
<evidence type="ECO:0000256" key="5">
    <source>
        <dbReference type="ARBA" id="ARBA00022840"/>
    </source>
</evidence>
<dbReference type="Pfam" id="PF13807">
    <property type="entry name" value="GNVR"/>
    <property type="match status" value="1"/>
</dbReference>
<dbReference type="Gene3D" id="3.40.50.300">
    <property type="entry name" value="P-loop containing nucleotide triphosphate hydrolases"/>
    <property type="match status" value="1"/>
</dbReference>
<keyword evidence="4" id="KW-0547">Nucleotide-binding</keyword>
<comment type="subcellular location">
    <subcellularLocation>
        <location evidence="1">Cell membrane</location>
        <topology evidence="1">Multi-pass membrane protein</topology>
    </subcellularLocation>
</comment>
<dbReference type="PANTHER" id="PTHR32309:SF13">
    <property type="entry name" value="FERRIC ENTEROBACTIN TRANSPORT PROTEIN FEPE"/>
    <property type="match status" value="1"/>
</dbReference>
<evidence type="ECO:0000313" key="12">
    <source>
        <dbReference type="EMBL" id="MDY2586666.1"/>
    </source>
</evidence>
<reference evidence="12 13" key="1">
    <citation type="submission" date="2023-11" db="EMBL/GenBank/DDBJ databases">
        <title>Winogradskyella pelagius sp. nov., isolated from coastal sediment.</title>
        <authorList>
            <person name="Li F."/>
        </authorList>
    </citation>
    <scope>NUCLEOTIDE SEQUENCE [LARGE SCALE GENOMIC DNA]</scope>
    <source>
        <strain evidence="12 13">KCTC 23502</strain>
    </source>
</reference>
<feature type="transmembrane region" description="Helical" evidence="9">
    <location>
        <begin position="20"/>
        <end position="39"/>
    </location>
</feature>
<dbReference type="InterPro" id="IPR005702">
    <property type="entry name" value="Wzc-like_C"/>
</dbReference>
<feature type="domain" description="Polysaccharide chain length determinant N-terminal" evidence="10">
    <location>
        <begin position="7"/>
        <end position="102"/>
    </location>
</feature>
<evidence type="ECO:0000256" key="6">
    <source>
        <dbReference type="ARBA" id="ARBA00022989"/>
    </source>
</evidence>
<dbReference type="EC" id="2.7.10.2" evidence="12"/>
<keyword evidence="2" id="KW-1003">Cell membrane</keyword>
<dbReference type="EMBL" id="JAXDAE010000003">
    <property type="protein sequence ID" value="MDY2586666.1"/>
    <property type="molecule type" value="Genomic_DNA"/>
</dbReference>
<dbReference type="Pfam" id="PF02706">
    <property type="entry name" value="Wzz"/>
    <property type="match status" value="1"/>
</dbReference>
<dbReference type="InterPro" id="IPR032807">
    <property type="entry name" value="GNVR"/>
</dbReference>
<evidence type="ECO:0000256" key="2">
    <source>
        <dbReference type="ARBA" id="ARBA00022475"/>
    </source>
</evidence>
<dbReference type="InterPro" id="IPR027417">
    <property type="entry name" value="P-loop_NTPase"/>
</dbReference>
<protein>
    <submittedName>
        <fullName evidence="12">Polysaccharide biosynthesis tyrosine autokinase</fullName>
        <ecNumber evidence="12">2.7.10.2</ecNumber>
    </submittedName>
</protein>
<keyword evidence="5" id="KW-0067">ATP-binding</keyword>
<keyword evidence="13" id="KW-1185">Reference proteome</keyword>
<dbReference type="PANTHER" id="PTHR32309">
    <property type="entry name" value="TYROSINE-PROTEIN KINASE"/>
    <property type="match status" value="1"/>
</dbReference>
<sequence length="786" mass="89553">MKTKTPTVDLKQTLELFLSYWKWILLCVIIAITLGFVHLRYADYEYKANATIKIRDEEQSQKLPSLDDVKANGLFSGGADKIKDEIRVIRSREIAENIIKKLDLNIRYYADGKIKEKEYYKDAPIKINFYGSDSIIDRIGRNLFIKIKSPTQYILFDEKEQSLFDDREDIEGKLYDFGEKVDTPYGGFYIVPNDGKYAPKVGTSIKIAIIPVRKLINSYSKNLTITTEKGSSVLGLELKETVAKRAVDYLDHLIKEYNNDVLKDKEEVVKITSDFITNRLQRVSKELEEVDYTAEELQKRNNLTALGAQADLNLQANKQLEQEIASTATNIQLISYLQEEIQTENKSSDMLPADVGIGDASTAQMIASHNELVAERDRILKNSTPKNPVVINLNDQINALKANLERSLSNMKQTSELTLNNLNKENSRIRGQLYAAPTKARQFRDIKRQQDIKESLYLYLLEKREESAIRLGMYTPNAKIIENAYSSNLPIAPKPAIIYLASLILGLMIPIGIIYLIDLLDSKIHTKNDLTNILDIPYLGDIPKTSKKQKLIKRVDYSPKAEAFRIVRSNIDFILRDLKHQQKRLFVTSTKAQEGKSHTSTNLASSISFSEKSVLLIEMDIRVPKILDYLDIKEKPNKGLSDYIADTSIKPQDVVIKHPENKFIDIIPSGTIPPNPSELLMSPRIAELFKYFEKKYDYIVADTSAVGLVSDTLLISEFADMFIYVVSVDNVDKRKLANIIQPLYDDHRLPRMTMLLNGVKQGKKGYGYGYGYGNNPNKKKKWFSFS</sequence>
<accession>A0ABU5EP68</accession>
<dbReference type="NCBIfam" id="TIGR01007">
    <property type="entry name" value="eps_fam"/>
    <property type="match status" value="1"/>
</dbReference>
<feature type="transmembrane region" description="Helical" evidence="9">
    <location>
        <begin position="496"/>
        <end position="517"/>
    </location>
</feature>
<dbReference type="CDD" id="cd05387">
    <property type="entry name" value="BY-kinase"/>
    <property type="match status" value="1"/>
</dbReference>
<keyword evidence="8" id="KW-0175">Coiled coil</keyword>
<evidence type="ECO:0000259" key="10">
    <source>
        <dbReference type="Pfam" id="PF02706"/>
    </source>
</evidence>
<evidence type="ECO:0000256" key="9">
    <source>
        <dbReference type="SAM" id="Phobius"/>
    </source>
</evidence>
<evidence type="ECO:0000259" key="11">
    <source>
        <dbReference type="Pfam" id="PF13807"/>
    </source>
</evidence>
<keyword evidence="12" id="KW-0808">Transferase</keyword>
<organism evidence="12 13">
    <name type="scientific">Winogradskyella aquimaris</name>
    <dbReference type="NCBI Taxonomy" id="864074"/>
    <lineage>
        <taxon>Bacteria</taxon>
        <taxon>Pseudomonadati</taxon>
        <taxon>Bacteroidota</taxon>
        <taxon>Flavobacteriia</taxon>
        <taxon>Flavobacteriales</taxon>
        <taxon>Flavobacteriaceae</taxon>
        <taxon>Winogradskyella</taxon>
    </lineage>
</organism>
<dbReference type="InterPro" id="IPR003856">
    <property type="entry name" value="LPS_length_determ_N"/>
</dbReference>
<keyword evidence="7 9" id="KW-0472">Membrane</keyword>
<feature type="coiled-coil region" evidence="8">
    <location>
        <begin position="390"/>
        <end position="417"/>
    </location>
</feature>
<dbReference type="RefSeq" id="WP_320555036.1">
    <property type="nucleotide sequence ID" value="NZ_JAXDAE010000003.1"/>
</dbReference>
<evidence type="ECO:0000256" key="8">
    <source>
        <dbReference type="SAM" id="Coils"/>
    </source>
</evidence>
<proteinExistence type="predicted"/>
<dbReference type="SUPFAM" id="SSF52540">
    <property type="entry name" value="P-loop containing nucleoside triphosphate hydrolases"/>
    <property type="match status" value="1"/>
</dbReference>
<evidence type="ECO:0000256" key="3">
    <source>
        <dbReference type="ARBA" id="ARBA00022692"/>
    </source>
</evidence>
<comment type="caution">
    <text evidence="12">The sequence shown here is derived from an EMBL/GenBank/DDBJ whole genome shotgun (WGS) entry which is preliminary data.</text>
</comment>
<feature type="domain" description="Tyrosine-protein kinase G-rich" evidence="11">
    <location>
        <begin position="446"/>
        <end position="515"/>
    </location>
</feature>
<dbReference type="Proteomes" id="UP001285855">
    <property type="component" value="Unassembled WGS sequence"/>
</dbReference>
<gene>
    <name evidence="12" type="ORF">SNF14_04910</name>
</gene>
<evidence type="ECO:0000256" key="4">
    <source>
        <dbReference type="ARBA" id="ARBA00022741"/>
    </source>
</evidence>
<evidence type="ECO:0000313" key="13">
    <source>
        <dbReference type="Proteomes" id="UP001285855"/>
    </source>
</evidence>
<evidence type="ECO:0000256" key="1">
    <source>
        <dbReference type="ARBA" id="ARBA00004651"/>
    </source>
</evidence>
<keyword evidence="6 9" id="KW-1133">Transmembrane helix</keyword>
<name>A0ABU5EP68_9FLAO</name>
<keyword evidence="3 9" id="KW-0812">Transmembrane</keyword>
<evidence type="ECO:0000256" key="7">
    <source>
        <dbReference type="ARBA" id="ARBA00023136"/>
    </source>
</evidence>